<evidence type="ECO:0000313" key="2">
    <source>
        <dbReference type="Proteomes" id="UP000176562"/>
    </source>
</evidence>
<accession>A0A1D9MHG8</accession>
<proteinExistence type="predicted"/>
<dbReference type="RefSeq" id="WP_071167420.1">
    <property type="nucleotide sequence ID" value="NZ_CP017782.1"/>
</dbReference>
<sequence length="233" mass="25492">MAVDRLKRLLPRGLLLDLEDRAGAGSVKAFQMVRDYSGLDTKRGRALEGQARFHIWEHAFEDVCALHGGEPLAGAVIPGTTLKVFQPFRRFGGREPGVILGLAAMPERNKLPVKNRSRVAGVTVNFGLTPHFDFDGTGPKIGDIFALFLVARDREQSGKIEEIAIGVIDSLYEQFLFYEPLDKFLSDEADAPETAPPSPPASGRVGLVRLKKKVSPYIPPEVPTQVEDEDGTA</sequence>
<organism evidence="1 2">
    <name type="scientific">Rhodobacter xanthinilyticus</name>
    <dbReference type="NCBI Taxonomy" id="1850250"/>
    <lineage>
        <taxon>Bacteria</taxon>
        <taxon>Pseudomonadati</taxon>
        <taxon>Pseudomonadota</taxon>
        <taxon>Alphaproteobacteria</taxon>
        <taxon>Rhodobacterales</taxon>
        <taxon>Rhodobacter group</taxon>
        <taxon>Rhodobacter</taxon>
    </lineage>
</organism>
<dbReference type="KEGG" id="rhp:LPB142_17735"/>
<geneLocation type="plasmid" evidence="2">
    <name>pej01</name>
</geneLocation>
<dbReference type="AlphaFoldDB" id="A0A1D9MHG8"/>
<dbReference type="Proteomes" id="UP000176562">
    <property type="component" value="Plasmid pEJ01"/>
</dbReference>
<dbReference type="EMBL" id="CP017782">
    <property type="protein sequence ID" value="AOZ71297.1"/>
    <property type="molecule type" value="Genomic_DNA"/>
</dbReference>
<evidence type="ECO:0000313" key="1">
    <source>
        <dbReference type="EMBL" id="AOZ71297.1"/>
    </source>
</evidence>
<name>A0A1D9MHG8_9RHOB</name>
<keyword evidence="1" id="KW-0614">Plasmid</keyword>
<reference evidence="1 2" key="1">
    <citation type="submission" date="2016-10" db="EMBL/GenBank/DDBJ databases">
        <title>Rhodobacter sp. LPB0142, isolated from sea water.</title>
        <authorList>
            <person name="Kim E."/>
            <person name="Yi H."/>
        </authorList>
    </citation>
    <scope>NUCLEOTIDE SEQUENCE [LARGE SCALE GENOMIC DNA]</scope>
    <source>
        <strain evidence="1 2">LPB0142</strain>
        <plasmid evidence="2">Plasmid pej01</plasmid>
    </source>
</reference>
<protein>
    <submittedName>
        <fullName evidence="1">Uncharacterized protein</fullName>
    </submittedName>
</protein>
<gene>
    <name evidence="1" type="ORF">LPB142_17735</name>
</gene>
<keyword evidence="2" id="KW-1185">Reference proteome</keyword>